<feature type="region of interest" description="Disordered" evidence="7">
    <location>
        <begin position="583"/>
        <end position="612"/>
    </location>
</feature>
<feature type="region of interest" description="Disordered" evidence="7">
    <location>
        <begin position="520"/>
        <end position="550"/>
    </location>
</feature>
<feature type="domain" description="C3H1-type" evidence="8">
    <location>
        <begin position="249"/>
        <end position="276"/>
    </location>
</feature>
<feature type="domain" description="C3H1-type" evidence="8">
    <location>
        <begin position="305"/>
        <end position="328"/>
    </location>
</feature>
<evidence type="ECO:0000256" key="7">
    <source>
        <dbReference type="SAM" id="MobiDB-lite"/>
    </source>
</evidence>
<feature type="compositionally biased region" description="Polar residues" evidence="7">
    <location>
        <begin position="919"/>
        <end position="960"/>
    </location>
</feature>
<sequence length="1135" mass="128521">MSADECDEPDTVAHAGEENVIEAEKDGEIEDEGRVEMRPISDDGNEQLEDGELEDGEIDDEPAETGTDNQKESVENLDEVQQDDKPKSSKKDKRKRKRSKRDKSQESDARKRSKKKRYVDHDRINDEDDMTWLGEQEHSNRRQKKYTDHDNMGNGGHSPTGDLYDSPYDSPPGLYDSPSDGEGDDRGPTSMLGLVQDDFMDVNISAQEKQSVDMEKSKRLSRKKHKSKQSEGRGSKHCSRKTPLVELPRSERPHCKFFKEGKCQKGSTCPFNHDFQPEKRNDVCKFYLTSACNRENCLFMHSEFPCKYFHAGKGCYAGDDCKFSHESLTEETQIYFDRMMEEEMIQRKPSLLGSPPQHVIDEAERMKERIEHVKKIPSIFEIETFPPGHSPRKSPQKNISPIRPPGPGFYNETGPPLLPQGPPSMNNQAPIQTPQMNNLGSHMNNMGPPMNSPPMNNLGPPMNNLGPSMTNLRPPMSIRPPFPGGQEMPPNQAGAQGSVLNMIGAILRTAAPLIVNQISGQPPNNYSGQRDTDYGHGGSDYGQEDSDYGQRDSDYGQMNCDFGHSNNEQSMTENDQNYPTDVTGAKPTFYGQSQGVLDIDKPKFENSTNKSYESKDVLSEKMSNFQDEKDFKVMSNKVHLDPRSARAQLAARPLETEPPLVSSAPLCSEDDHPKSHLDGDQGNTFMQQKDDFPAPKPDMDFGPKFEFSSLKDDNWYSSDEEETGDDEKLCIVQQPPVSSSVPSLNKSSTFDIMEMISNVRNDKSLLSSSSSLESKKPEVRPSFYSPSMTLSQSYNIKPQVEVSVPVTHCVLKNMLYRIKTFTFSSQDKPYDKLPVDVNPVDSRYQSDPRVQKYSQRLARKTLMQPKLLAPEKKVDRVQLPDLNLNSDGTINAPKPRALDPRMSRNLSTGSDDSRPQIPDQRSLQQDQRSAVQDPRSQLQRSQDPRSPSQEPRPQHQNPRAQNKDPRFQDPRSQTKDPRAQHQDPRSQHQDPRSQHQDPRSQHQDPRSQHQDPRSQHQDPRSQNQDQRSQQLDLRLQNQDPRSQHQDPRSQRQDPRMRRSQDSNDSALTLKLKNILSDPSDTQRPGLQRADPRVSRSVSLEGGIQGKNAMEKSKLSSLSDFPSLLNRPNPDQFGLH</sequence>
<feature type="compositionally biased region" description="Basic and acidic residues" evidence="7">
    <location>
        <begin position="688"/>
        <end position="703"/>
    </location>
</feature>
<comment type="caution">
    <text evidence="9">The sequence shown here is derived from an EMBL/GenBank/DDBJ whole genome shotgun (WGS) entry which is preliminary data.</text>
</comment>
<dbReference type="InterPro" id="IPR036855">
    <property type="entry name" value="Znf_CCCH_sf"/>
</dbReference>
<feature type="region of interest" description="Disordered" evidence="7">
    <location>
        <begin position="647"/>
        <end position="703"/>
    </location>
</feature>
<dbReference type="PROSITE" id="PS50103">
    <property type="entry name" value="ZF_C3H1"/>
    <property type="match status" value="3"/>
</dbReference>
<reference evidence="9 10" key="1">
    <citation type="submission" date="2024-01" db="EMBL/GenBank/DDBJ databases">
        <title>The genome of the rayed Mediterranean limpet Patella caerulea (Linnaeus, 1758).</title>
        <authorList>
            <person name="Anh-Thu Weber A."/>
            <person name="Halstead-Nussloch G."/>
        </authorList>
    </citation>
    <scope>NUCLEOTIDE SEQUENCE [LARGE SCALE GENOMIC DNA]</scope>
    <source>
        <strain evidence="9">AATW-2023a</strain>
        <tissue evidence="9">Whole specimen</tissue>
    </source>
</reference>
<proteinExistence type="predicted"/>
<dbReference type="Pfam" id="PF22623">
    <property type="entry name" value="zf-CCCH_9"/>
    <property type="match status" value="1"/>
</dbReference>
<keyword evidence="5 6" id="KW-0862">Zinc</keyword>
<protein>
    <recommendedName>
        <fullName evidence="8">C3H1-type domain-containing protein</fullName>
    </recommendedName>
</protein>
<dbReference type="InterPro" id="IPR000571">
    <property type="entry name" value="Znf_CCCH"/>
</dbReference>
<dbReference type="GO" id="GO:0005634">
    <property type="term" value="C:nucleus"/>
    <property type="evidence" value="ECO:0007669"/>
    <property type="project" value="TreeGrafter"/>
</dbReference>
<name>A0AAN8QEI2_PATCE</name>
<feature type="region of interest" description="Disordered" evidence="7">
    <location>
        <begin position="383"/>
        <end position="495"/>
    </location>
</feature>
<feature type="compositionally biased region" description="Low complexity" evidence="7">
    <location>
        <begin position="1020"/>
        <end position="1040"/>
    </location>
</feature>
<feature type="domain" description="C3H1-type" evidence="8">
    <location>
        <begin position="278"/>
        <end position="304"/>
    </location>
</feature>
<keyword evidence="10" id="KW-1185">Reference proteome</keyword>
<dbReference type="Proteomes" id="UP001347796">
    <property type="component" value="Unassembled WGS sequence"/>
</dbReference>
<evidence type="ECO:0000256" key="3">
    <source>
        <dbReference type="ARBA" id="ARBA00022737"/>
    </source>
</evidence>
<keyword evidence="2 6" id="KW-0479">Metal-binding</keyword>
<evidence type="ECO:0000259" key="8">
    <source>
        <dbReference type="PROSITE" id="PS50103"/>
    </source>
</evidence>
<dbReference type="InterPro" id="IPR054361">
    <property type="entry name" value="Znf-CCCH_ZC3H4/6/8"/>
</dbReference>
<dbReference type="GO" id="GO:0045892">
    <property type="term" value="P:negative regulation of DNA-templated transcription"/>
    <property type="evidence" value="ECO:0007669"/>
    <property type="project" value="InterPro"/>
</dbReference>
<dbReference type="SUPFAM" id="SSF90229">
    <property type="entry name" value="CCCH zinc finger"/>
    <property type="match status" value="2"/>
</dbReference>
<feature type="compositionally biased region" description="Polar residues" evidence="7">
    <location>
        <begin position="520"/>
        <end position="529"/>
    </location>
</feature>
<dbReference type="GO" id="GO:0008270">
    <property type="term" value="F:zinc ion binding"/>
    <property type="evidence" value="ECO:0007669"/>
    <property type="project" value="UniProtKB-KW"/>
</dbReference>
<evidence type="ECO:0000256" key="5">
    <source>
        <dbReference type="ARBA" id="ARBA00022833"/>
    </source>
</evidence>
<feature type="region of interest" description="Disordered" evidence="7">
    <location>
        <begin position="879"/>
        <end position="1135"/>
    </location>
</feature>
<gene>
    <name evidence="9" type="ORF">SNE40_002738</name>
</gene>
<feature type="zinc finger region" description="C3H1-type" evidence="6">
    <location>
        <begin position="278"/>
        <end position="304"/>
    </location>
</feature>
<feature type="region of interest" description="Disordered" evidence="7">
    <location>
        <begin position="1"/>
        <end position="192"/>
    </location>
</feature>
<dbReference type="InterPro" id="IPR045124">
    <property type="entry name" value="Su(sable)-like"/>
</dbReference>
<dbReference type="PANTHER" id="PTHR13119">
    <property type="entry name" value="ZINC FINGER CCCH DOMAIN-CONTAINING PROTEI"/>
    <property type="match status" value="1"/>
</dbReference>
<feature type="region of interest" description="Disordered" evidence="7">
    <location>
        <begin position="206"/>
        <end position="243"/>
    </location>
</feature>
<keyword evidence="3" id="KW-0677">Repeat</keyword>
<feature type="compositionally biased region" description="Basic and acidic residues" evidence="7">
    <location>
        <begin position="1041"/>
        <end position="1061"/>
    </location>
</feature>
<feature type="compositionally biased region" description="Basic and acidic residues" evidence="7">
    <location>
        <begin position="669"/>
        <end position="679"/>
    </location>
</feature>
<keyword evidence="1" id="KW-0597">Phosphoprotein</keyword>
<dbReference type="PANTHER" id="PTHR13119:SF12">
    <property type="entry name" value="PROTEIN SUPPRESSOR OF SABLE"/>
    <property type="match status" value="1"/>
</dbReference>
<feature type="compositionally biased region" description="Low complexity" evidence="7">
    <location>
        <begin position="443"/>
        <end position="468"/>
    </location>
</feature>
<organism evidence="9 10">
    <name type="scientific">Patella caerulea</name>
    <name type="common">Rayed Mediterranean limpet</name>
    <dbReference type="NCBI Taxonomy" id="87958"/>
    <lineage>
        <taxon>Eukaryota</taxon>
        <taxon>Metazoa</taxon>
        <taxon>Spiralia</taxon>
        <taxon>Lophotrochozoa</taxon>
        <taxon>Mollusca</taxon>
        <taxon>Gastropoda</taxon>
        <taxon>Patellogastropoda</taxon>
        <taxon>Patelloidea</taxon>
        <taxon>Patellidae</taxon>
        <taxon>Patella</taxon>
    </lineage>
</organism>
<feature type="compositionally biased region" description="Basic and acidic residues" evidence="7">
    <location>
        <begin position="22"/>
        <end position="41"/>
    </location>
</feature>
<evidence type="ECO:0000313" key="9">
    <source>
        <dbReference type="EMBL" id="KAK6190986.1"/>
    </source>
</evidence>
<dbReference type="EMBL" id="JAZGQO010000002">
    <property type="protein sequence ID" value="KAK6190986.1"/>
    <property type="molecule type" value="Genomic_DNA"/>
</dbReference>
<keyword evidence="4 6" id="KW-0863">Zinc-finger</keyword>
<feature type="compositionally biased region" description="Basic and acidic residues" evidence="7">
    <location>
        <begin position="961"/>
        <end position="1019"/>
    </location>
</feature>
<feature type="compositionally biased region" description="Basic residues" evidence="7">
    <location>
        <begin position="90"/>
        <end position="101"/>
    </location>
</feature>
<feature type="compositionally biased region" description="Polar residues" evidence="7">
    <location>
        <begin position="423"/>
        <end position="442"/>
    </location>
</feature>
<dbReference type="SMART" id="SM00356">
    <property type="entry name" value="ZnF_C3H1"/>
    <property type="match status" value="3"/>
</dbReference>
<dbReference type="AlphaFoldDB" id="A0AAN8QEI2"/>
<dbReference type="Gene3D" id="4.10.1000.10">
    <property type="entry name" value="Zinc finger, CCCH-type"/>
    <property type="match status" value="1"/>
</dbReference>
<evidence type="ECO:0000256" key="1">
    <source>
        <dbReference type="ARBA" id="ARBA00022553"/>
    </source>
</evidence>
<feature type="compositionally biased region" description="Acidic residues" evidence="7">
    <location>
        <begin position="43"/>
        <end position="63"/>
    </location>
</feature>
<feature type="compositionally biased region" description="Acidic residues" evidence="7">
    <location>
        <begin position="1"/>
        <end position="10"/>
    </location>
</feature>
<dbReference type="GO" id="GO:0003723">
    <property type="term" value="F:RNA binding"/>
    <property type="evidence" value="ECO:0007669"/>
    <property type="project" value="InterPro"/>
</dbReference>
<evidence type="ECO:0000256" key="4">
    <source>
        <dbReference type="ARBA" id="ARBA00022771"/>
    </source>
</evidence>
<feature type="zinc finger region" description="C3H1-type" evidence="6">
    <location>
        <begin position="305"/>
        <end position="328"/>
    </location>
</feature>
<feature type="zinc finger region" description="C3H1-type" evidence="6">
    <location>
        <begin position="249"/>
        <end position="276"/>
    </location>
</feature>
<evidence type="ECO:0000256" key="6">
    <source>
        <dbReference type="PROSITE-ProRule" id="PRU00723"/>
    </source>
</evidence>
<accession>A0AAN8QEI2</accession>
<evidence type="ECO:0000313" key="10">
    <source>
        <dbReference type="Proteomes" id="UP001347796"/>
    </source>
</evidence>
<feature type="compositionally biased region" description="Basic and acidic residues" evidence="7">
    <location>
        <begin position="135"/>
        <end position="151"/>
    </location>
</feature>
<evidence type="ECO:0000256" key="2">
    <source>
        <dbReference type="ARBA" id="ARBA00022723"/>
    </source>
</evidence>